<comment type="caution">
    <text evidence="5">The sequence shown here is derived from an EMBL/GenBank/DDBJ whole genome shotgun (WGS) entry which is preliminary data.</text>
</comment>
<evidence type="ECO:0000259" key="3">
    <source>
        <dbReference type="Pfam" id="PF00501"/>
    </source>
</evidence>
<accession>A0ABT5SSK0</accession>
<dbReference type="Gene3D" id="3.30.300.30">
    <property type="match status" value="1"/>
</dbReference>
<proteinExistence type="inferred from homology"/>
<keyword evidence="6" id="KW-1185">Reference proteome</keyword>
<protein>
    <submittedName>
        <fullName evidence="5">AMP-binding protein</fullName>
    </submittedName>
</protein>
<dbReference type="InterPro" id="IPR025110">
    <property type="entry name" value="AMP-bd_C"/>
</dbReference>
<sequence length="553" mass="59330">MASPAFRPELAERYRREGHWGAEPLGEVLRAAMRRRPEHPALVTPGSRWTYRDLDAASDAVAAGLLTRTALRPGDRVVFQLGNVAETVVAYYGVVKAGIVPVCTLPQHGVREIGLLAEHTGARGHLVQADVPRRDLVAEGQRLQETVDGLDTLVVVRGAAPAGAVAFDELLATGAGEATTLPRPDPDDVVAFQLSGGTTGLPKVAPRRHHEYAYNSLAWARALELDEDSVVMHPLPVMHNAGIAAALQPAHLTGGTFVLAPGADAETVLELVERERVTVVPVVPPAVAIRLLDHPRARDADLGSIRRFALGGQRPSVELLDRLEAELGIPTQQMFGMAEGMFLYTPPESPLWVRRHTVGTPISPADEVRVLDVGTDDEVADGELGEMACRGPYTIPGYHRAEAHNRNAFTADGFYRTGDLVTRHVVDGVPYYAIDGRIKDVINRGAEKIHAEEVEELLVRHPAVHGAALVAMPDAVLGERICAYVVPAGPAGTAAPTLDELTAFLLDQGLARFKLPERVEAVAAFPLTSVGKVSKKDLRADIAAKLEHEGSPS</sequence>
<keyword evidence="2" id="KW-0436">Ligase</keyword>
<feature type="domain" description="AMP-dependent synthetase/ligase" evidence="3">
    <location>
        <begin position="30"/>
        <end position="399"/>
    </location>
</feature>
<dbReference type="EMBL" id="JAQZAO010000003">
    <property type="protein sequence ID" value="MDD7965146.1"/>
    <property type="molecule type" value="Genomic_DNA"/>
</dbReference>
<dbReference type="Gene3D" id="3.40.50.12780">
    <property type="entry name" value="N-terminal domain of ligase-like"/>
    <property type="match status" value="1"/>
</dbReference>
<dbReference type="PANTHER" id="PTHR43201">
    <property type="entry name" value="ACYL-COA SYNTHETASE"/>
    <property type="match status" value="1"/>
</dbReference>
<dbReference type="InterPro" id="IPR000873">
    <property type="entry name" value="AMP-dep_synth/lig_dom"/>
</dbReference>
<evidence type="ECO:0000259" key="4">
    <source>
        <dbReference type="Pfam" id="PF13193"/>
    </source>
</evidence>
<organism evidence="5 6">
    <name type="scientific">Actinomycetospora lemnae</name>
    <dbReference type="NCBI Taxonomy" id="3019891"/>
    <lineage>
        <taxon>Bacteria</taxon>
        <taxon>Bacillati</taxon>
        <taxon>Actinomycetota</taxon>
        <taxon>Actinomycetes</taxon>
        <taxon>Pseudonocardiales</taxon>
        <taxon>Pseudonocardiaceae</taxon>
        <taxon>Actinomycetospora</taxon>
    </lineage>
</organism>
<dbReference type="Pfam" id="PF13193">
    <property type="entry name" value="AMP-binding_C"/>
    <property type="match status" value="1"/>
</dbReference>
<dbReference type="Pfam" id="PF00501">
    <property type="entry name" value="AMP-binding"/>
    <property type="match status" value="1"/>
</dbReference>
<gene>
    <name evidence="5" type="ORF">PGB27_07245</name>
</gene>
<dbReference type="InterPro" id="IPR045851">
    <property type="entry name" value="AMP-bd_C_sf"/>
</dbReference>
<comment type="similarity">
    <text evidence="1">Belongs to the ATP-dependent AMP-binding enzyme family.</text>
</comment>
<dbReference type="SUPFAM" id="SSF56801">
    <property type="entry name" value="Acetyl-CoA synthetase-like"/>
    <property type="match status" value="1"/>
</dbReference>
<reference evidence="5 6" key="1">
    <citation type="submission" date="2023-02" db="EMBL/GenBank/DDBJ databases">
        <title>Genome sequencing required for Actinomycetospora new species description.</title>
        <authorList>
            <person name="Saimee Y."/>
            <person name="Duangmal K."/>
        </authorList>
    </citation>
    <scope>NUCLEOTIDE SEQUENCE [LARGE SCALE GENOMIC DNA]</scope>
    <source>
        <strain evidence="5 6">DW7H6</strain>
    </source>
</reference>
<dbReference type="Proteomes" id="UP001300763">
    <property type="component" value="Unassembled WGS sequence"/>
</dbReference>
<dbReference type="InterPro" id="IPR042099">
    <property type="entry name" value="ANL_N_sf"/>
</dbReference>
<evidence type="ECO:0000313" key="6">
    <source>
        <dbReference type="Proteomes" id="UP001300763"/>
    </source>
</evidence>
<dbReference type="PANTHER" id="PTHR43201:SF5">
    <property type="entry name" value="MEDIUM-CHAIN ACYL-COA LIGASE ACSF2, MITOCHONDRIAL"/>
    <property type="match status" value="1"/>
</dbReference>
<dbReference type="PROSITE" id="PS00455">
    <property type="entry name" value="AMP_BINDING"/>
    <property type="match status" value="1"/>
</dbReference>
<name>A0ABT5SSK0_9PSEU</name>
<evidence type="ECO:0000313" key="5">
    <source>
        <dbReference type="EMBL" id="MDD7965146.1"/>
    </source>
</evidence>
<evidence type="ECO:0000256" key="2">
    <source>
        <dbReference type="ARBA" id="ARBA00022598"/>
    </source>
</evidence>
<feature type="domain" description="AMP-binding enzyme C-terminal" evidence="4">
    <location>
        <begin position="453"/>
        <end position="532"/>
    </location>
</feature>
<evidence type="ECO:0000256" key="1">
    <source>
        <dbReference type="ARBA" id="ARBA00006432"/>
    </source>
</evidence>
<dbReference type="InterPro" id="IPR020845">
    <property type="entry name" value="AMP-binding_CS"/>
</dbReference>